<dbReference type="GO" id="GO:0005743">
    <property type="term" value="C:mitochondrial inner membrane"/>
    <property type="evidence" value="ECO:0007669"/>
    <property type="project" value="TreeGrafter"/>
</dbReference>
<evidence type="ECO:0000256" key="3">
    <source>
        <dbReference type="ARBA" id="ARBA00022552"/>
    </source>
</evidence>
<dbReference type="Gene3D" id="1.25.10.10">
    <property type="entry name" value="Leucine-rich Repeat Variant"/>
    <property type="match status" value="2"/>
</dbReference>
<reference evidence="14" key="1">
    <citation type="journal article" date="2017" name="Genome Biol.">
        <title>Comparative genomics reveals high biological diversity and specific adaptations in the industrially and medically important fungal genus Aspergillus.</title>
        <authorList>
            <person name="de Vries R.P."/>
            <person name="Riley R."/>
            <person name="Wiebenga A."/>
            <person name="Aguilar-Osorio G."/>
            <person name="Amillis S."/>
            <person name="Uchima C.A."/>
            <person name="Anderluh G."/>
            <person name="Asadollahi M."/>
            <person name="Askin M."/>
            <person name="Barry K."/>
            <person name="Battaglia E."/>
            <person name="Bayram O."/>
            <person name="Benocci T."/>
            <person name="Braus-Stromeyer S.A."/>
            <person name="Caldana C."/>
            <person name="Canovas D."/>
            <person name="Cerqueira G.C."/>
            <person name="Chen F."/>
            <person name="Chen W."/>
            <person name="Choi C."/>
            <person name="Clum A."/>
            <person name="Dos Santos R.A."/>
            <person name="Damasio A.R."/>
            <person name="Diallinas G."/>
            <person name="Emri T."/>
            <person name="Fekete E."/>
            <person name="Flipphi M."/>
            <person name="Freyberg S."/>
            <person name="Gallo A."/>
            <person name="Gournas C."/>
            <person name="Habgood R."/>
            <person name="Hainaut M."/>
            <person name="Harispe M.L."/>
            <person name="Henrissat B."/>
            <person name="Hilden K.S."/>
            <person name="Hope R."/>
            <person name="Hossain A."/>
            <person name="Karabika E."/>
            <person name="Karaffa L."/>
            <person name="Karanyi Z."/>
            <person name="Krasevec N."/>
            <person name="Kuo A."/>
            <person name="Kusch H."/>
            <person name="LaButti K."/>
            <person name="Lagendijk E.L."/>
            <person name="Lapidus A."/>
            <person name="Levasseur A."/>
            <person name="Lindquist E."/>
            <person name="Lipzen A."/>
            <person name="Logrieco A.F."/>
            <person name="MacCabe A."/>
            <person name="Maekelae M.R."/>
            <person name="Malavazi I."/>
            <person name="Melin P."/>
            <person name="Meyer V."/>
            <person name="Mielnichuk N."/>
            <person name="Miskei M."/>
            <person name="Molnar A.P."/>
            <person name="Mule G."/>
            <person name="Ngan C.Y."/>
            <person name="Orejas M."/>
            <person name="Orosz E."/>
            <person name="Ouedraogo J.P."/>
            <person name="Overkamp K.M."/>
            <person name="Park H.-S."/>
            <person name="Perrone G."/>
            <person name="Piumi F."/>
            <person name="Punt P.J."/>
            <person name="Ram A.F."/>
            <person name="Ramon A."/>
            <person name="Rauscher S."/>
            <person name="Record E."/>
            <person name="Riano-Pachon D.M."/>
            <person name="Robert V."/>
            <person name="Roehrig J."/>
            <person name="Ruller R."/>
            <person name="Salamov A."/>
            <person name="Salih N.S."/>
            <person name="Samson R.A."/>
            <person name="Sandor E."/>
            <person name="Sanguinetti M."/>
            <person name="Schuetze T."/>
            <person name="Sepcic K."/>
            <person name="Shelest E."/>
            <person name="Sherlock G."/>
            <person name="Sophianopoulou V."/>
            <person name="Squina F.M."/>
            <person name="Sun H."/>
            <person name="Susca A."/>
            <person name="Todd R.B."/>
            <person name="Tsang A."/>
            <person name="Unkles S.E."/>
            <person name="van de Wiele N."/>
            <person name="van Rossen-Uffink D."/>
            <person name="Oliveira J.V."/>
            <person name="Vesth T.C."/>
            <person name="Visser J."/>
            <person name="Yu J.-H."/>
            <person name="Zhou M."/>
            <person name="Andersen M.R."/>
            <person name="Archer D.B."/>
            <person name="Baker S.E."/>
            <person name="Benoit I."/>
            <person name="Brakhage A.A."/>
            <person name="Braus G.H."/>
            <person name="Fischer R."/>
            <person name="Frisvad J.C."/>
            <person name="Goldman G.H."/>
            <person name="Houbraken J."/>
            <person name="Oakley B."/>
            <person name="Pocsi I."/>
            <person name="Scazzocchio C."/>
            <person name="Seiboth B."/>
            <person name="vanKuyk P.A."/>
            <person name="Wortman J."/>
            <person name="Dyer P.S."/>
            <person name="Grigoriev I.V."/>
        </authorList>
    </citation>
    <scope>NUCLEOTIDE SEQUENCE [LARGE SCALE GENOMIC DNA]</scope>
    <source>
        <strain evidence="14">CBS 593.65</strain>
    </source>
</reference>
<evidence type="ECO:0000256" key="12">
    <source>
        <dbReference type="SAM" id="Phobius"/>
    </source>
</evidence>
<comment type="cofactor">
    <cofactor evidence="1 8">
        <name>pyridoxal 5'-phosphate</name>
        <dbReference type="ChEBI" id="CHEBI:597326"/>
    </cofactor>
</comment>
<dbReference type="SUPFAM" id="SSF53383">
    <property type="entry name" value="PLP-dependent transferases"/>
    <property type="match status" value="1"/>
</dbReference>
<dbReference type="Proteomes" id="UP000184356">
    <property type="component" value="Unassembled WGS sequence"/>
</dbReference>
<dbReference type="RefSeq" id="XP_040704963.1">
    <property type="nucleotide sequence ID" value="XM_040849231.1"/>
</dbReference>
<feature type="repeat" description="Pumilio" evidence="10">
    <location>
        <begin position="947"/>
        <end position="982"/>
    </location>
</feature>
<evidence type="ECO:0000256" key="11">
    <source>
        <dbReference type="SAM" id="MobiDB-lite"/>
    </source>
</evidence>
<dbReference type="GO" id="GO:0016830">
    <property type="term" value="F:carbon-carbon lyase activity"/>
    <property type="evidence" value="ECO:0007669"/>
    <property type="project" value="InterPro"/>
</dbReference>
<dbReference type="SUPFAM" id="SSF48371">
    <property type="entry name" value="ARM repeat"/>
    <property type="match status" value="1"/>
</dbReference>
<keyword evidence="12" id="KW-1133">Transmembrane helix</keyword>
<feature type="region of interest" description="Disordered" evidence="11">
    <location>
        <begin position="1040"/>
        <end position="1064"/>
    </location>
</feature>
<feature type="repeat" description="RCC1" evidence="9">
    <location>
        <begin position="326"/>
        <end position="387"/>
    </location>
</feature>
<dbReference type="InterPro" id="IPR016024">
    <property type="entry name" value="ARM-type_fold"/>
</dbReference>
<dbReference type="VEuPathDB" id="FungiDB:ASPSYDRAFT_56534"/>
<comment type="function">
    <text evidence="7">RNA-binding nucleolar protein required for pre-rRNA processing. Involved in production of 18S rRNA and assembly of small ribosomal subunit.</text>
</comment>
<dbReference type="InterPro" id="IPR015424">
    <property type="entry name" value="PyrdxlP-dep_Trfase"/>
</dbReference>
<evidence type="ECO:0000256" key="8">
    <source>
        <dbReference type="PIRSR" id="PIRSR602129-50"/>
    </source>
</evidence>
<keyword evidence="2" id="KW-0690">Ribosome biogenesis</keyword>
<feature type="region of interest" description="Disordered" evidence="11">
    <location>
        <begin position="505"/>
        <end position="528"/>
    </location>
</feature>
<feature type="modified residue" description="N6-(pyridoxal phosphate)lysine" evidence="8">
    <location>
        <position position="1548"/>
    </location>
</feature>
<dbReference type="InterPro" id="IPR009091">
    <property type="entry name" value="RCC1/BLIP-II"/>
</dbReference>
<feature type="repeat" description="RCC1" evidence="9">
    <location>
        <begin position="262"/>
        <end position="325"/>
    </location>
</feature>
<feature type="compositionally biased region" description="Basic and acidic residues" evidence="11">
    <location>
        <begin position="560"/>
        <end position="583"/>
    </location>
</feature>
<keyword evidence="14" id="KW-1185">Reference proteome</keyword>
<sequence>MWVNRMRHPAVNTTAISRQLSETGLRSTATLRRRHYASNQRETAAGHPQSSNWFRNSLVFAAGGTAAFFIYSYATSTGESEFLKSLPDSSRSIEDLSAQYVQRKRSLKSPGLYIWGTNEYKVVDPDAKELPYFDNHVLKDLKLGETSGAAITENGDLVQWGKGYSETDFKPTKTLAGKNLISLSMSHDRIVALSSDGKVYSLPISSHDQSSGRKSDEKSWVPFWTGKASLSYRLIQPSLKLGEKVTTISGGQEHVLLLTSSGRVFSAAASTENFPTFGQLGIAGLTWATRPQGPVDAPHEVKTPNGVKITQIATGDYHSLLLTKEGDVLAFGDNSLGQLGMGFDAAKPFRDTPTQVPIRGLYRESGQLPQATGIAAGGANSFFLVDVRQTGPTQDQKGAGKVTCDIWTCGRGIWGALGNGKWTHLQDRPIKLKALSGLVEYDEATKGLLPIRLNDISIGTTHVSAILDNLTHLNRASTSTLEGPDDAGLDVVWWGGNEHFQLGTGKRSNLSKPAHINAPPEPTPDGDKRVARLQILPRHRGTVAGRNVSMRQRPPIMPRENQKRGRRATDKAKKEETKRKRDEAPEDLTTKRLKPSADEAISAGADYIPLGIEENNQNEAPAHDDMPFYGLLDPEEQEYFSRANEMLELNQFQDAEERRLFVDSVFREARGKELKIACSQSCSRLMEKLISVSDISQIRRLFNKFIGHFLTLVQHRFASHCCERLFISAAPGVSQKISKSKPRKDDNDEEEDDEPEPELSLAEMFMQVVEELQGNWGYLLTERFASHTIRVLLLVLAGEPVDVSSNDSVVASRKKERLGVVGGETQEVTVTEKTSVPESFEITLKKVMQDMVSVLDDTYLRALATHPVGNPVLQVLVKLELSHFGKSSAKQSNSIIKRLIPDESFEEDSESTRFIRGLLYDPVGSRLLETMVRWMPGKMFKSLYKNYLREQMSSLARNQTAGYVVLRVLERLGKDDLQTVVEQIAPKIPSLIERSRTIVPKVLIERCLTRGVDTKPLAKALGASYDSDPTRRIEQMLRLETTEADNGKSDSADNGTVADSNPSSKAAEKLHGSLLAQTILTAPGALSELVFSSLLALSPEALLSICKDSTASRVVQQALTSPASTPQFRRQFVTRFTGHLNELALDSSGSHVVDALWPATKDIYFVKERMAQELAANELALRDSFVGRAVWRNWAMDLFKRRRGEWAAKAKGRDTSSNDSGEKPKSRIEMARARFAAKQSEPSSDLLIPFIRAADDDNLGPKAQKNGVNTSNGANGNHTIVGSSLVDYKKPEELQNILQLSLPQQGTGQDGLIDILRNVLRYSVNTWHQGFLDKLYASTNAPGVASELILAALNTNVHVYQVSPVLSVIEKYTGQQLAALFGLTGPRAGGISVQGGSASNTTSIVIARNNLYPSTKSDGNGDYKFVLFTSAHGHYSIEKAAQMLGLGSNAVWSVPVDKEGRMIPSELEKLVQKAWSDNRTPFYVNATAGTTVMGSFDPFEDIAAICKKYNLWLHIDGSWGGSFAFSQRQRHKLAGAEKANSIAINPHKMLGVPVTCSFLLAADLRQFHRANTLPAGYLFHNGEEDLEDADTAANGIEGPSELDSESPEIWDLADLTLQCGRRADSLKLFLSWTYYGTSGYERQIDTACEMAAYLATLVQDNPNFILLSQNPPPCLQVCFYYAPGGNLLHPRGASVVSDENKRAKANSKVTEQITHAIVGRGFMVDYAPPSGDENAVGDGKFFRCVVNVQTARETVEGLVKAIEDVAPGIVDGLKAEEASLPKRRPGERGHGPVVHRV</sequence>
<dbReference type="GeneID" id="63765304"/>
<dbReference type="GO" id="GO:0034551">
    <property type="term" value="P:mitochondrial respiratory chain complex III assembly"/>
    <property type="evidence" value="ECO:0007669"/>
    <property type="project" value="TreeGrafter"/>
</dbReference>
<feature type="region of interest" description="Disordered" evidence="11">
    <location>
        <begin position="542"/>
        <end position="597"/>
    </location>
</feature>
<keyword evidence="3" id="KW-0698">rRNA processing</keyword>
<dbReference type="Pfam" id="PF13540">
    <property type="entry name" value="RCC1_2"/>
    <property type="match status" value="1"/>
</dbReference>
<dbReference type="OrthoDB" id="392571at2759"/>
<dbReference type="Pfam" id="PF00282">
    <property type="entry name" value="Pyridoxal_deC"/>
    <property type="match status" value="1"/>
</dbReference>
<dbReference type="GO" id="GO:0006364">
    <property type="term" value="P:rRNA processing"/>
    <property type="evidence" value="ECO:0007669"/>
    <property type="project" value="UniProtKB-KW"/>
</dbReference>
<keyword evidence="4" id="KW-0677">Repeat</keyword>
<dbReference type="PANTHER" id="PTHR47563">
    <property type="entry name" value="PROTEIN FMP25, MITOCHONDRIAL"/>
    <property type="match status" value="1"/>
</dbReference>
<keyword evidence="6" id="KW-0456">Lyase</keyword>
<dbReference type="GO" id="GO:0030170">
    <property type="term" value="F:pyridoxal phosphate binding"/>
    <property type="evidence" value="ECO:0007669"/>
    <property type="project" value="InterPro"/>
</dbReference>
<feature type="region of interest" description="Disordered" evidence="11">
    <location>
        <begin position="1207"/>
        <end position="1226"/>
    </location>
</feature>
<gene>
    <name evidence="13" type="ORF">ASPSYDRAFT_56534</name>
</gene>
<dbReference type="EMBL" id="KV878584">
    <property type="protein sequence ID" value="OJJ61157.1"/>
    <property type="molecule type" value="Genomic_DNA"/>
</dbReference>
<proteinExistence type="predicted"/>
<dbReference type="InterPro" id="IPR001313">
    <property type="entry name" value="Pumilio_RNA-bd_rpt"/>
</dbReference>
<evidence type="ECO:0000256" key="10">
    <source>
        <dbReference type="PROSITE-ProRule" id="PRU00317"/>
    </source>
</evidence>
<dbReference type="FunFam" id="2.130.10.30:FF:000027">
    <property type="entry name" value="Protein FMP25, mitochondrial"/>
    <property type="match status" value="1"/>
</dbReference>
<feature type="compositionally biased region" description="Polar residues" evidence="11">
    <location>
        <begin position="1052"/>
        <end position="1064"/>
    </location>
</feature>
<evidence type="ECO:0000313" key="13">
    <source>
        <dbReference type="EMBL" id="OJJ61157.1"/>
    </source>
</evidence>
<name>A0A1L9TP05_9EURO</name>
<keyword evidence="5 8" id="KW-0663">Pyridoxal phosphate</keyword>
<accession>A0A1L9TP05</accession>
<evidence type="ECO:0000256" key="6">
    <source>
        <dbReference type="ARBA" id="ARBA00023239"/>
    </source>
</evidence>
<dbReference type="GO" id="GO:0003723">
    <property type="term" value="F:RNA binding"/>
    <property type="evidence" value="ECO:0007669"/>
    <property type="project" value="InterPro"/>
</dbReference>
<evidence type="ECO:0000313" key="14">
    <source>
        <dbReference type="Proteomes" id="UP000184356"/>
    </source>
</evidence>
<dbReference type="STRING" id="1036612.A0A1L9TP05"/>
<dbReference type="InterPro" id="IPR002129">
    <property type="entry name" value="PyrdxlP-dep_de-COase"/>
</dbReference>
<evidence type="ECO:0000256" key="1">
    <source>
        <dbReference type="ARBA" id="ARBA00001933"/>
    </source>
</evidence>
<dbReference type="InterPro" id="IPR000408">
    <property type="entry name" value="Reg_chr_condens"/>
</dbReference>
<dbReference type="Gene3D" id="3.90.1150.170">
    <property type="match status" value="1"/>
</dbReference>
<dbReference type="PROSITE" id="PS00626">
    <property type="entry name" value="RCC1_2"/>
    <property type="match status" value="1"/>
</dbReference>
<dbReference type="Pfam" id="PF22493">
    <property type="entry name" value="PUF_NOP9"/>
    <property type="match status" value="1"/>
</dbReference>
<dbReference type="PROSITE" id="PS50302">
    <property type="entry name" value="PUM"/>
    <property type="match status" value="1"/>
</dbReference>
<dbReference type="PROSITE" id="PS50012">
    <property type="entry name" value="RCC1_3"/>
    <property type="match status" value="2"/>
</dbReference>
<dbReference type="Gene3D" id="2.130.10.30">
    <property type="entry name" value="Regulator of chromosome condensation 1/beta-lactamase-inhibitor protein II"/>
    <property type="match status" value="1"/>
</dbReference>
<dbReference type="PANTHER" id="PTHR47563:SF1">
    <property type="entry name" value="PROTEIN FMP25, MITOCHONDRIAL"/>
    <property type="match status" value="1"/>
</dbReference>
<dbReference type="Gene3D" id="3.40.640.10">
    <property type="entry name" value="Type I PLP-dependent aspartate aminotransferase-like (Major domain)"/>
    <property type="match status" value="1"/>
</dbReference>
<evidence type="ECO:0000256" key="7">
    <source>
        <dbReference type="ARBA" id="ARBA00024893"/>
    </source>
</evidence>
<evidence type="ECO:0000256" key="5">
    <source>
        <dbReference type="ARBA" id="ARBA00022898"/>
    </source>
</evidence>
<evidence type="ECO:0000256" key="9">
    <source>
        <dbReference type="PROSITE-ProRule" id="PRU00235"/>
    </source>
</evidence>
<keyword evidence="12" id="KW-0472">Membrane</keyword>
<dbReference type="GO" id="GO:0019752">
    <property type="term" value="P:carboxylic acid metabolic process"/>
    <property type="evidence" value="ECO:0007669"/>
    <property type="project" value="InterPro"/>
</dbReference>
<feature type="region of interest" description="Disordered" evidence="11">
    <location>
        <begin position="737"/>
        <end position="758"/>
    </location>
</feature>
<evidence type="ECO:0000256" key="4">
    <source>
        <dbReference type="ARBA" id="ARBA00022737"/>
    </source>
</evidence>
<dbReference type="InterPro" id="IPR015421">
    <property type="entry name" value="PyrdxlP-dep_Trfase_major"/>
</dbReference>
<dbReference type="SUPFAM" id="SSF50985">
    <property type="entry name" value="RCC1/BLIP-II"/>
    <property type="match status" value="1"/>
</dbReference>
<protein>
    <submittedName>
        <fullName evidence="13">Uncharacterized protein</fullName>
    </submittedName>
</protein>
<feature type="compositionally biased region" description="Basic and acidic residues" evidence="11">
    <location>
        <begin position="1040"/>
        <end position="1051"/>
    </location>
</feature>
<dbReference type="InterPro" id="IPR053245">
    <property type="entry name" value="MitoProcess-Associated"/>
</dbReference>
<dbReference type="InterPro" id="IPR011989">
    <property type="entry name" value="ARM-like"/>
</dbReference>
<feature type="compositionally biased region" description="Acidic residues" evidence="11">
    <location>
        <begin position="747"/>
        <end position="757"/>
    </location>
</feature>
<dbReference type="SMART" id="SM00025">
    <property type="entry name" value="Pumilio"/>
    <property type="match status" value="7"/>
</dbReference>
<organism evidence="13 14">
    <name type="scientific">Aspergillus sydowii CBS 593.65</name>
    <dbReference type="NCBI Taxonomy" id="1036612"/>
    <lineage>
        <taxon>Eukaryota</taxon>
        <taxon>Fungi</taxon>
        <taxon>Dikarya</taxon>
        <taxon>Ascomycota</taxon>
        <taxon>Pezizomycotina</taxon>
        <taxon>Eurotiomycetes</taxon>
        <taxon>Eurotiomycetidae</taxon>
        <taxon>Eurotiales</taxon>
        <taxon>Aspergillaceae</taxon>
        <taxon>Aspergillus</taxon>
        <taxon>Aspergillus subgen. Nidulantes</taxon>
    </lineage>
</organism>
<feature type="transmembrane region" description="Helical" evidence="12">
    <location>
        <begin position="57"/>
        <end position="74"/>
    </location>
</feature>
<feature type="region of interest" description="Disordered" evidence="11">
    <location>
        <begin position="1777"/>
        <end position="1797"/>
    </location>
</feature>
<feature type="compositionally biased region" description="Basic and acidic residues" evidence="11">
    <location>
        <begin position="1777"/>
        <end position="1790"/>
    </location>
</feature>
<evidence type="ECO:0000256" key="2">
    <source>
        <dbReference type="ARBA" id="ARBA00022517"/>
    </source>
</evidence>
<keyword evidence="12" id="KW-0812">Transmembrane</keyword>